<feature type="domain" description="RNA-binding S4" evidence="6">
    <location>
        <begin position="3"/>
        <end position="59"/>
    </location>
</feature>
<dbReference type="InterPro" id="IPR002942">
    <property type="entry name" value="S4_RNA-bd"/>
</dbReference>
<accession>A0A7X2TF43</accession>
<dbReference type="Pfam" id="PF01479">
    <property type="entry name" value="S4"/>
    <property type="match status" value="1"/>
</dbReference>
<comment type="caution">
    <text evidence="7">The sequence shown here is derived from an EMBL/GenBank/DDBJ whole genome shotgun (WGS) entry which is preliminary data.</text>
</comment>
<dbReference type="InterPro" id="IPR006145">
    <property type="entry name" value="PsdUridine_synth_RsuA/RluA"/>
</dbReference>
<dbReference type="EMBL" id="VUMN01000001">
    <property type="protein sequence ID" value="MSS57363.1"/>
    <property type="molecule type" value="Genomic_DNA"/>
</dbReference>
<evidence type="ECO:0000256" key="4">
    <source>
        <dbReference type="PROSITE-ProRule" id="PRU00182"/>
    </source>
</evidence>
<dbReference type="InterPro" id="IPR050343">
    <property type="entry name" value="RsuA_PseudoU_synthase"/>
</dbReference>
<dbReference type="Proteomes" id="UP000461880">
    <property type="component" value="Unassembled WGS sequence"/>
</dbReference>
<dbReference type="Gene3D" id="3.10.290.10">
    <property type="entry name" value="RNA-binding S4 domain"/>
    <property type="match status" value="1"/>
</dbReference>
<evidence type="ECO:0000256" key="3">
    <source>
        <dbReference type="ARBA" id="ARBA00023235"/>
    </source>
</evidence>
<dbReference type="InterPro" id="IPR036986">
    <property type="entry name" value="S4_RNA-bd_sf"/>
</dbReference>
<dbReference type="InterPro" id="IPR042092">
    <property type="entry name" value="PsdUridine_s_RsuA/RluB/E/F_cat"/>
</dbReference>
<dbReference type="InterPro" id="IPR018496">
    <property type="entry name" value="PsdUridine_synth_RsuA/RluB_CS"/>
</dbReference>
<name>A0A7X2TF43_9FIRM</name>
<dbReference type="CDD" id="cd02870">
    <property type="entry name" value="PseudoU_synth_RsuA_like"/>
    <property type="match status" value="1"/>
</dbReference>
<dbReference type="RefSeq" id="WP_105303632.1">
    <property type="nucleotide sequence ID" value="NZ_VUMN01000001.1"/>
</dbReference>
<dbReference type="GO" id="GO:0120159">
    <property type="term" value="F:rRNA pseudouridine synthase activity"/>
    <property type="evidence" value="ECO:0007669"/>
    <property type="project" value="UniProtKB-ARBA"/>
</dbReference>
<dbReference type="NCBIfam" id="TIGR00093">
    <property type="entry name" value="pseudouridine synthase"/>
    <property type="match status" value="1"/>
</dbReference>
<dbReference type="FunFam" id="3.30.70.1560:FF:000001">
    <property type="entry name" value="Pseudouridine synthase"/>
    <property type="match status" value="1"/>
</dbReference>
<reference evidence="7 8" key="1">
    <citation type="submission" date="2019-08" db="EMBL/GenBank/DDBJ databases">
        <title>In-depth cultivation of the pig gut microbiome towards novel bacterial diversity and tailored functional studies.</title>
        <authorList>
            <person name="Wylensek D."/>
            <person name="Hitch T.C.A."/>
            <person name="Clavel T."/>
        </authorList>
    </citation>
    <scope>NUCLEOTIDE SEQUENCE [LARGE SCALE GENOMIC DNA]</scope>
    <source>
        <strain evidence="7 8">Oil+RF-744-GAM-WT-6</strain>
    </source>
</reference>
<dbReference type="SUPFAM" id="SSF55174">
    <property type="entry name" value="Alpha-L RNA-binding motif"/>
    <property type="match status" value="1"/>
</dbReference>
<dbReference type="SMART" id="SM00363">
    <property type="entry name" value="S4"/>
    <property type="match status" value="1"/>
</dbReference>
<dbReference type="InterPro" id="IPR020094">
    <property type="entry name" value="TruA/RsuA/RluB/E/F_N"/>
</dbReference>
<comment type="similarity">
    <text evidence="1 5">Belongs to the pseudouridine synthase RsuA family.</text>
</comment>
<keyword evidence="2 4" id="KW-0694">RNA-binding</keyword>
<evidence type="ECO:0000313" key="7">
    <source>
        <dbReference type="EMBL" id="MSS57363.1"/>
    </source>
</evidence>
<evidence type="ECO:0000256" key="2">
    <source>
        <dbReference type="ARBA" id="ARBA00022884"/>
    </source>
</evidence>
<dbReference type="InterPro" id="IPR000748">
    <property type="entry name" value="PsdUridine_synth_RsuA/RluB/E/F"/>
</dbReference>
<evidence type="ECO:0000256" key="1">
    <source>
        <dbReference type="ARBA" id="ARBA00008348"/>
    </source>
</evidence>
<evidence type="ECO:0000256" key="5">
    <source>
        <dbReference type="RuleBase" id="RU003887"/>
    </source>
</evidence>
<dbReference type="GO" id="GO:0003723">
    <property type="term" value="F:RNA binding"/>
    <property type="evidence" value="ECO:0007669"/>
    <property type="project" value="UniProtKB-KW"/>
</dbReference>
<evidence type="ECO:0000259" key="6">
    <source>
        <dbReference type="SMART" id="SM00363"/>
    </source>
</evidence>
<dbReference type="PANTHER" id="PTHR47683:SF2">
    <property type="entry name" value="RNA-BINDING S4 DOMAIN-CONTAINING PROTEIN"/>
    <property type="match status" value="1"/>
</dbReference>
<gene>
    <name evidence="7" type="ORF">FYJ51_00360</name>
</gene>
<keyword evidence="3 5" id="KW-0413">Isomerase</keyword>
<proteinExistence type="inferred from homology"/>
<dbReference type="AlphaFoldDB" id="A0A7X2TF43"/>
<dbReference type="PROSITE" id="PS01149">
    <property type="entry name" value="PSI_RSU"/>
    <property type="match status" value="1"/>
</dbReference>
<dbReference type="Gene3D" id="3.30.70.1560">
    <property type="entry name" value="Alpha-L RNA-binding motif"/>
    <property type="match status" value="1"/>
</dbReference>
<keyword evidence="8" id="KW-1185">Reference proteome</keyword>
<dbReference type="PROSITE" id="PS50889">
    <property type="entry name" value="S4"/>
    <property type="match status" value="1"/>
</dbReference>
<dbReference type="EC" id="5.4.99.-" evidence="5"/>
<dbReference type="SUPFAM" id="SSF55120">
    <property type="entry name" value="Pseudouridine synthase"/>
    <property type="match status" value="1"/>
</dbReference>
<dbReference type="GO" id="GO:0005829">
    <property type="term" value="C:cytosol"/>
    <property type="evidence" value="ECO:0007669"/>
    <property type="project" value="UniProtKB-ARBA"/>
</dbReference>
<organism evidence="7 8">
    <name type="scientific">Stecheria intestinalis</name>
    <dbReference type="NCBI Taxonomy" id="2606630"/>
    <lineage>
        <taxon>Bacteria</taxon>
        <taxon>Bacillati</taxon>
        <taxon>Bacillota</taxon>
        <taxon>Erysipelotrichia</taxon>
        <taxon>Erysipelotrichales</taxon>
        <taxon>Erysipelotrichaceae</taxon>
        <taxon>Stecheria</taxon>
    </lineage>
</organism>
<evidence type="ECO:0000313" key="8">
    <source>
        <dbReference type="Proteomes" id="UP000461880"/>
    </source>
</evidence>
<dbReference type="Pfam" id="PF00849">
    <property type="entry name" value="PseudoU_synth_2"/>
    <property type="match status" value="1"/>
</dbReference>
<dbReference type="Gene3D" id="3.30.70.580">
    <property type="entry name" value="Pseudouridine synthase I, catalytic domain, N-terminal subdomain"/>
    <property type="match status" value="1"/>
</dbReference>
<dbReference type="GO" id="GO:0000455">
    <property type="term" value="P:enzyme-directed rRNA pseudouridine synthesis"/>
    <property type="evidence" value="ECO:0007669"/>
    <property type="project" value="UniProtKB-ARBA"/>
</dbReference>
<dbReference type="FunFam" id="3.10.290.10:FF:000003">
    <property type="entry name" value="Pseudouridine synthase"/>
    <property type="match status" value="1"/>
</dbReference>
<sequence length="255" mass="28719">MKERISKKIAAAGIASRRKAEELIRAGKVSVNGHIAELGEQADDDDVITVNGRPISFEEKVYYLLNKPAKVLCTVSDDRGRKTILSYLPDGKRIFPVGRLDFDTTGFLLVTNDGAFSNLLIHPRHHLPKTYLCRVGGQFTKKQIRQLEHGILLEDGMTLPAETEIVSYTEHPKETLISITLQEGRNREIRRMMNYFHHPVLSLQRISMGSLTLGELKEGEYRPLQKHEIELLKQEAMAQSVSIPAASRSSREGSM</sequence>
<dbReference type="PANTHER" id="PTHR47683">
    <property type="entry name" value="PSEUDOURIDINE SYNTHASE FAMILY PROTEIN-RELATED"/>
    <property type="match status" value="1"/>
</dbReference>
<dbReference type="CDD" id="cd00165">
    <property type="entry name" value="S4"/>
    <property type="match status" value="1"/>
</dbReference>
<dbReference type="InterPro" id="IPR020103">
    <property type="entry name" value="PsdUridine_synth_cat_dom_sf"/>
</dbReference>
<protein>
    <recommendedName>
        <fullName evidence="5">Pseudouridine synthase</fullName>
        <ecNumber evidence="5">5.4.99.-</ecNumber>
    </recommendedName>
</protein>